<name>A0A9P4UVK6_9PLEO</name>
<evidence type="ECO:0000259" key="1">
    <source>
        <dbReference type="Pfam" id="PF06985"/>
    </source>
</evidence>
<feature type="non-terminal residue" evidence="2">
    <location>
        <position position="211"/>
    </location>
</feature>
<keyword evidence="3" id="KW-1185">Reference proteome</keyword>
<dbReference type="InterPro" id="IPR010730">
    <property type="entry name" value="HET"/>
</dbReference>
<evidence type="ECO:0000313" key="2">
    <source>
        <dbReference type="EMBL" id="KAF2730077.1"/>
    </source>
</evidence>
<gene>
    <name evidence="2" type="ORF">EJ04DRAFT_501141</name>
</gene>
<dbReference type="AlphaFoldDB" id="A0A9P4UVK6"/>
<dbReference type="EMBL" id="ML996226">
    <property type="protein sequence ID" value="KAF2730077.1"/>
    <property type="molecule type" value="Genomic_DNA"/>
</dbReference>
<dbReference type="PANTHER" id="PTHR33112:SF1">
    <property type="entry name" value="HETEROKARYON INCOMPATIBILITY DOMAIN-CONTAINING PROTEIN"/>
    <property type="match status" value="1"/>
</dbReference>
<dbReference type="OrthoDB" id="5428863at2759"/>
<dbReference type="Proteomes" id="UP000799444">
    <property type="component" value="Unassembled WGS sequence"/>
</dbReference>
<evidence type="ECO:0000313" key="3">
    <source>
        <dbReference type="Proteomes" id="UP000799444"/>
    </source>
</evidence>
<dbReference type="Pfam" id="PF06985">
    <property type="entry name" value="HET"/>
    <property type="match status" value="1"/>
</dbReference>
<organism evidence="2 3">
    <name type="scientific">Polyplosphaeria fusca</name>
    <dbReference type="NCBI Taxonomy" id="682080"/>
    <lineage>
        <taxon>Eukaryota</taxon>
        <taxon>Fungi</taxon>
        <taxon>Dikarya</taxon>
        <taxon>Ascomycota</taxon>
        <taxon>Pezizomycotina</taxon>
        <taxon>Dothideomycetes</taxon>
        <taxon>Pleosporomycetidae</taxon>
        <taxon>Pleosporales</taxon>
        <taxon>Tetraplosphaeriaceae</taxon>
        <taxon>Polyplosphaeria</taxon>
    </lineage>
</organism>
<sequence length="211" mass="23875">MFNCSKFHRATCEASSHTSVNLRVLNCLSRQVVKAPSNCRYIALSYVWSQSPPGQSEADNSVDTAALQNVPKVIEDSIELALRLGYLYLWVDRYCIDQTNAEAKHDQIRQMDLVYAEARLTIIAAADGDALMIRSHQGLPGLRNSFREAQPALRVGDWTLLSTMAHPRDAVEKSKWITRGWTYQEGLLSRRRLLYTNDQVTYECNADSCSE</sequence>
<comment type="caution">
    <text evidence="2">The sequence shown here is derived from an EMBL/GenBank/DDBJ whole genome shotgun (WGS) entry which is preliminary data.</text>
</comment>
<proteinExistence type="predicted"/>
<feature type="domain" description="Heterokaryon incompatibility" evidence="1">
    <location>
        <begin position="41"/>
        <end position="185"/>
    </location>
</feature>
<protein>
    <submittedName>
        <fullName evidence="2">HET-domain-containing protein</fullName>
    </submittedName>
</protein>
<accession>A0A9P4UVK6</accession>
<dbReference type="PANTHER" id="PTHR33112">
    <property type="entry name" value="DOMAIN PROTEIN, PUTATIVE-RELATED"/>
    <property type="match status" value="1"/>
</dbReference>
<reference evidence="2" key="1">
    <citation type="journal article" date="2020" name="Stud. Mycol.">
        <title>101 Dothideomycetes genomes: a test case for predicting lifestyles and emergence of pathogens.</title>
        <authorList>
            <person name="Haridas S."/>
            <person name="Albert R."/>
            <person name="Binder M."/>
            <person name="Bloem J."/>
            <person name="Labutti K."/>
            <person name="Salamov A."/>
            <person name="Andreopoulos B."/>
            <person name="Baker S."/>
            <person name="Barry K."/>
            <person name="Bills G."/>
            <person name="Bluhm B."/>
            <person name="Cannon C."/>
            <person name="Castanera R."/>
            <person name="Culley D."/>
            <person name="Daum C."/>
            <person name="Ezra D."/>
            <person name="Gonzalez J."/>
            <person name="Henrissat B."/>
            <person name="Kuo A."/>
            <person name="Liang C."/>
            <person name="Lipzen A."/>
            <person name="Lutzoni F."/>
            <person name="Magnuson J."/>
            <person name="Mondo S."/>
            <person name="Nolan M."/>
            <person name="Ohm R."/>
            <person name="Pangilinan J."/>
            <person name="Park H.-J."/>
            <person name="Ramirez L."/>
            <person name="Alfaro M."/>
            <person name="Sun H."/>
            <person name="Tritt A."/>
            <person name="Yoshinaga Y."/>
            <person name="Zwiers L.-H."/>
            <person name="Turgeon B."/>
            <person name="Goodwin S."/>
            <person name="Spatafora J."/>
            <person name="Crous P."/>
            <person name="Grigoriev I."/>
        </authorList>
    </citation>
    <scope>NUCLEOTIDE SEQUENCE</scope>
    <source>
        <strain evidence="2">CBS 125425</strain>
    </source>
</reference>